<dbReference type="GO" id="GO:0019904">
    <property type="term" value="F:protein domain specific binding"/>
    <property type="evidence" value="ECO:0007669"/>
    <property type="project" value="InterPro"/>
</dbReference>
<dbReference type="GO" id="GO:0005794">
    <property type="term" value="C:Golgi apparatus"/>
    <property type="evidence" value="ECO:0007669"/>
    <property type="project" value="TreeGrafter"/>
</dbReference>
<organism evidence="3 4">
    <name type="scientific">Magallana gigas</name>
    <name type="common">Pacific oyster</name>
    <name type="synonym">Crassostrea gigas</name>
    <dbReference type="NCBI Taxonomy" id="29159"/>
    <lineage>
        <taxon>Eukaryota</taxon>
        <taxon>Metazoa</taxon>
        <taxon>Spiralia</taxon>
        <taxon>Lophotrochozoa</taxon>
        <taxon>Mollusca</taxon>
        <taxon>Bivalvia</taxon>
        <taxon>Autobranchia</taxon>
        <taxon>Pteriomorphia</taxon>
        <taxon>Ostreida</taxon>
        <taxon>Ostreoidea</taxon>
        <taxon>Ostreidae</taxon>
        <taxon>Magallana</taxon>
    </lineage>
</organism>
<proteinExistence type="predicted"/>
<dbReference type="PROSITE" id="PS50870">
    <property type="entry name" value="AH"/>
    <property type="match status" value="1"/>
</dbReference>
<evidence type="ECO:0000259" key="2">
    <source>
        <dbReference type="PROSITE" id="PS50870"/>
    </source>
</evidence>
<feature type="compositionally biased region" description="Basic and acidic residues" evidence="1">
    <location>
        <begin position="275"/>
        <end position="289"/>
    </location>
</feature>
<keyword evidence="4" id="KW-1185">Reference proteome</keyword>
<dbReference type="SMART" id="SM01015">
    <property type="entry name" value="Arfaptin"/>
    <property type="match status" value="1"/>
</dbReference>
<evidence type="ECO:0000256" key="1">
    <source>
        <dbReference type="SAM" id="MobiDB-lite"/>
    </source>
</evidence>
<dbReference type="FunFam" id="1.20.1270.60:FF:000015">
    <property type="entry name" value="Islet cell autoantigen 1, 69kDa"/>
    <property type="match status" value="1"/>
</dbReference>
<dbReference type="Pfam" id="PF06456">
    <property type="entry name" value="Arfaptin"/>
    <property type="match status" value="1"/>
</dbReference>
<dbReference type="Proteomes" id="UP000005408">
    <property type="component" value="Unassembled WGS sequence"/>
</dbReference>
<dbReference type="InterPro" id="IPR024114">
    <property type="entry name" value="Islet_autoAg_Ica1/Ica1-like"/>
</dbReference>
<evidence type="ECO:0000313" key="4">
    <source>
        <dbReference type="Proteomes" id="UP000005408"/>
    </source>
</evidence>
<dbReference type="InterPro" id="IPR010504">
    <property type="entry name" value="AH_dom"/>
</dbReference>
<protein>
    <recommendedName>
        <fullName evidence="2">AH domain-containing protein</fullName>
    </recommendedName>
</protein>
<feature type="compositionally biased region" description="Basic and acidic residues" evidence="1">
    <location>
        <begin position="308"/>
        <end position="325"/>
    </location>
</feature>
<dbReference type="PANTHER" id="PTHR10164">
    <property type="entry name" value="ISLET CELL AUTOANTIGEN 1"/>
    <property type="match status" value="1"/>
</dbReference>
<dbReference type="Gene3D" id="1.20.1270.60">
    <property type="entry name" value="Arfaptin homology (AH) domain/BAR domain"/>
    <property type="match status" value="1"/>
</dbReference>
<dbReference type="GO" id="GO:0051049">
    <property type="term" value="P:regulation of transport"/>
    <property type="evidence" value="ECO:0007669"/>
    <property type="project" value="TreeGrafter"/>
</dbReference>
<feature type="region of interest" description="Disordered" evidence="1">
    <location>
        <begin position="275"/>
        <end position="334"/>
    </location>
</feature>
<dbReference type="EnsemblMetazoa" id="G26150.2">
    <property type="protein sequence ID" value="G26150.2:cds"/>
    <property type="gene ID" value="G26150"/>
</dbReference>
<dbReference type="CDD" id="cd07661">
    <property type="entry name" value="BAR_ICA69"/>
    <property type="match status" value="1"/>
</dbReference>
<accession>A0A8W8L181</accession>
<name>A0A8W8L181_MAGGI</name>
<sequence>MTTQGYSGPSYDKWVERTETSTLHKMKETFWTTKQAVMQKLGKKEDEHVVASDSELDSKLEVFRAIQKSSMGLLRVLEKYQDRLCVLSQDENATGRFLKSQSNLDKTRAGKMMAAVGKSQSFSAQQRLSLRVPLVRLYQEVETFRYRAISDTLMTINRMEAARTEYRGALLWMKNVSEELDPDTYKQLEKFRKVQAQVRKTKAKFDKLKLDVMQKVDLLAASRCNMFSHVLANYQSTLLHFWEKTSRTMTAVAESFKGYQYYEFNIIKELAEPSKKLSEETSKSEPAEKDIDDDDFDPSNEGICPKCGRFEQEEKESHLKSHTEKINVPLQSQAAEPCEENRLIAFDEDEGETENADIKNDSLSNLYDITSENENNSNNLEDNAKDPAPFLDMGEDSKELTEEDFDFSGAFKMSEPLPGAKSEKGRSIINENKDTGIFYIIHGTDLFDAGIHILYQ</sequence>
<feature type="domain" description="AH" evidence="2">
    <location>
        <begin position="51"/>
        <end position="254"/>
    </location>
</feature>
<dbReference type="InterPro" id="IPR027267">
    <property type="entry name" value="AH/BAR_dom_sf"/>
</dbReference>
<dbReference type="PANTHER" id="PTHR10164:SF4">
    <property type="entry name" value="GH23156P"/>
    <property type="match status" value="1"/>
</dbReference>
<reference evidence="3" key="1">
    <citation type="submission" date="2022-08" db="UniProtKB">
        <authorList>
            <consortium name="EnsemblMetazoa"/>
        </authorList>
    </citation>
    <scope>IDENTIFICATION</scope>
    <source>
        <strain evidence="3">05x7-T-G4-1.051#20</strain>
    </source>
</reference>
<dbReference type="AlphaFoldDB" id="A0A8W8L181"/>
<evidence type="ECO:0000313" key="3">
    <source>
        <dbReference type="EnsemblMetazoa" id="G26150.2:cds"/>
    </source>
</evidence>
<dbReference type="SUPFAM" id="SSF103657">
    <property type="entry name" value="BAR/IMD domain-like"/>
    <property type="match status" value="1"/>
</dbReference>